<evidence type="ECO:0000256" key="8">
    <source>
        <dbReference type="SAM" id="SignalP"/>
    </source>
</evidence>
<sequence>MHLPAFSSLLAWVGAIPEATAPDEAVKNVAIIGAGAAGASAAYHLQRFAAEEDVAVNITIFEKTDRIGGRTLTVNALDNPAEPIELGASIFVTVNHILLNATRDFDLPLSTRSEGTPGDLTAIWDGERLVYQSTEGSSWWWDAAKLFWRYGTSPYRAVKLVNGVVGKFLKMYEEPWFPFRSLTQRVFELELEKITGVTGEQFLQQNQINHDFSREIIQAATRVNYASNLAYIHGVETMVSFATDGAVSVAGGNWKIFDSMVEHSGAALYRNATVSSIALDAKKTKTGAPRYRVSTKNTANLTALAEGYPVSFDKIIVASPWQFSNITAGEDVIRATIEEIPYMKLHVTLFSSPYKLRPGFFGLEDGAKAPSNVYTTLGADEEPRMGAAGVGRTGFYSISTLRRVVNPKTEKREYVYKIFSPEPVTASFLSDVLGVNVPEGFTTGSSSSPISWYRPAWFHSYPVELPRVTFQDPVVGDGVYYTSGMEGFISTMETSALMGMNVARLIADDVAGVERTAEGRRVEKEDKEAATGDEL</sequence>
<dbReference type="GO" id="GO:0030328">
    <property type="term" value="P:prenylcysteine catabolic process"/>
    <property type="evidence" value="ECO:0007669"/>
    <property type="project" value="InterPro"/>
</dbReference>
<name>A0A086TFW5_HAPC1</name>
<evidence type="ECO:0000256" key="6">
    <source>
        <dbReference type="ARBA" id="ARBA00023002"/>
    </source>
</evidence>
<keyword evidence="7" id="KW-0325">Glycoprotein</keyword>
<evidence type="ECO:0000256" key="1">
    <source>
        <dbReference type="ARBA" id="ARBA00001974"/>
    </source>
</evidence>
<dbReference type="InterPro" id="IPR017046">
    <property type="entry name" value="Prenylcysteine_Oxase1"/>
</dbReference>
<dbReference type="EMBL" id="JPKY01000004">
    <property type="protein sequence ID" value="KFH48247.1"/>
    <property type="molecule type" value="Genomic_DNA"/>
</dbReference>
<dbReference type="Gene3D" id="3.50.50.60">
    <property type="entry name" value="FAD/NAD(P)-binding domain"/>
    <property type="match status" value="1"/>
</dbReference>
<dbReference type="GO" id="GO:0016829">
    <property type="term" value="F:lyase activity"/>
    <property type="evidence" value="ECO:0007669"/>
    <property type="project" value="UniProtKB-KW"/>
</dbReference>
<dbReference type="InterPro" id="IPR010795">
    <property type="entry name" value="Prenylcys_lyase"/>
</dbReference>
<evidence type="ECO:0000256" key="3">
    <source>
        <dbReference type="ARBA" id="ARBA00022630"/>
    </source>
</evidence>
<dbReference type="PANTHER" id="PTHR15944">
    <property type="entry name" value="FARNESYLCYSTEINE LYASE"/>
    <property type="match status" value="1"/>
</dbReference>
<feature type="domain" description="Prenylcysteine lyase" evidence="9">
    <location>
        <begin position="136"/>
        <end position="511"/>
    </location>
</feature>
<dbReference type="GO" id="GO:0030327">
    <property type="term" value="P:prenylated protein catabolic process"/>
    <property type="evidence" value="ECO:0007669"/>
    <property type="project" value="TreeGrafter"/>
</dbReference>
<keyword evidence="10" id="KW-0456">Lyase</keyword>
<evidence type="ECO:0000313" key="10">
    <source>
        <dbReference type="EMBL" id="KFH48247.1"/>
    </source>
</evidence>
<evidence type="ECO:0000256" key="4">
    <source>
        <dbReference type="ARBA" id="ARBA00022729"/>
    </source>
</evidence>
<organism evidence="10 11">
    <name type="scientific">Hapsidospora chrysogenum (strain ATCC 11550 / CBS 779.69 / DSM 880 / IAM 14645 / JCM 23072 / IMI 49137)</name>
    <name type="common">Acremonium chrysogenum</name>
    <dbReference type="NCBI Taxonomy" id="857340"/>
    <lineage>
        <taxon>Eukaryota</taxon>
        <taxon>Fungi</taxon>
        <taxon>Dikarya</taxon>
        <taxon>Ascomycota</taxon>
        <taxon>Pezizomycotina</taxon>
        <taxon>Sordariomycetes</taxon>
        <taxon>Hypocreomycetidae</taxon>
        <taxon>Hypocreales</taxon>
        <taxon>Bionectriaceae</taxon>
        <taxon>Hapsidospora</taxon>
    </lineage>
</organism>
<comment type="cofactor">
    <cofactor evidence="1">
        <name>FAD</name>
        <dbReference type="ChEBI" id="CHEBI:57692"/>
    </cofactor>
</comment>
<feature type="signal peptide" evidence="8">
    <location>
        <begin position="1"/>
        <end position="15"/>
    </location>
</feature>
<keyword evidence="11" id="KW-1185">Reference proteome</keyword>
<keyword evidence="3" id="KW-0285">Flavoprotein</keyword>
<evidence type="ECO:0000313" key="11">
    <source>
        <dbReference type="Proteomes" id="UP000029964"/>
    </source>
</evidence>
<dbReference type="Proteomes" id="UP000029964">
    <property type="component" value="Unassembled WGS sequence"/>
</dbReference>
<keyword evidence="4 8" id="KW-0732">Signal</keyword>
<comment type="similarity">
    <text evidence="2">Belongs to the prenylcysteine oxidase family.</text>
</comment>
<evidence type="ECO:0000259" key="9">
    <source>
        <dbReference type="Pfam" id="PF07156"/>
    </source>
</evidence>
<feature type="chain" id="PRO_5012497723" evidence="8">
    <location>
        <begin position="16"/>
        <end position="535"/>
    </location>
</feature>
<dbReference type="SUPFAM" id="SSF51905">
    <property type="entry name" value="FAD/NAD(P)-binding domain"/>
    <property type="match status" value="1"/>
</dbReference>
<dbReference type="PANTHER" id="PTHR15944:SF0">
    <property type="entry name" value="PRENYLCYSTEINE LYASE DOMAIN-CONTAINING PROTEIN"/>
    <property type="match status" value="1"/>
</dbReference>
<dbReference type="Pfam" id="PF07156">
    <property type="entry name" value="Prenylcys_lyase"/>
    <property type="match status" value="1"/>
</dbReference>
<accession>A0A086TFW5</accession>
<dbReference type="Pfam" id="PF13450">
    <property type="entry name" value="NAD_binding_8"/>
    <property type="match status" value="1"/>
</dbReference>
<dbReference type="InterPro" id="IPR036188">
    <property type="entry name" value="FAD/NAD-bd_sf"/>
</dbReference>
<evidence type="ECO:0000256" key="5">
    <source>
        <dbReference type="ARBA" id="ARBA00022827"/>
    </source>
</evidence>
<keyword evidence="6" id="KW-0560">Oxidoreductase</keyword>
<gene>
    <name evidence="10" type="ORF">ACRE_008630</name>
</gene>
<dbReference type="OrthoDB" id="437369at2759"/>
<evidence type="ECO:0000256" key="2">
    <source>
        <dbReference type="ARBA" id="ARBA00009967"/>
    </source>
</evidence>
<protein>
    <submittedName>
        <fullName evidence="10">Farnesylcysteine lyase-like protein</fullName>
    </submittedName>
</protein>
<dbReference type="STRING" id="857340.A0A086TFW5"/>
<keyword evidence="5" id="KW-0274">FAD</keyword>
<dbReference type="AlphaFoldDB" id="A0A086TFW5"/>
<reference evidence="11" key="1">
    <citation type="journal article" date="2014" name="Genome Announc.">
        <title>Genome sequence and annotation of Acremonium chrysogenum, producer of the beta-lactam antibiotic cephalosporin C.</title>
        <authorList>
            <person name="Terfehr D."/>
            <person name="Dahlmann T.A."/>
            <person name="Specht T."/>
            <person name="Zadra I."/>
            <person name="Kuernsteiner H."/>
            <person name="Kueck U."/>
        </authorList>
    </citation>
    <scope>NUCLEOTIDE SEQUENCE [LARGE SCALE GENOMIC DNA]</scope>
    <source>
        <strain evidence="11">ATCC 11550 / CBS 779.69 / DSM 880 / IAM 14645 / JCM 23072 / IMI 49137</strain>
    </source>
</reference>
<comment type="caution">
    <text evidence="10">The sequence shown here is derived from an EMBL/GenBank/DDBJ whole genome shotgun (WGS) entry which is preliminary data.</text>
</comment>
<dbReference type="HOGENOM" id="CLU_021176_0_0_1"/>
<dbReference type="PIRSF" id="PIRSF036292">
    <property type="entry name" value="Prenylcysteine_oxidase"/>
    <property type="match status" value="1"/>
</dbReference>
<evidence type="ECO:0000256" key="7">
    <source>
        <dbReference type="ARBA" id="ARBA00023180"/>
    </source>
</evidence>
<proteinExistence type="inferred from homology"/>
<dbReference type="GO" id="GO:0001735">
    <property type="term" value="F:prenylcysteine oxidase activity"/>
    <property type="evidence" value="ECO:0007669"/>
    <property type="project" value="InterPro"/>
</dbReference>